<reference evidence="3" key="1">
    <citation type="submission" date="2022-10" db="EMBL/GenBank/DDBJ databases">
        <title>Tapping the CABI collections for fungal endophytes: first genome assemblies for Collariella, Neodidymelliopsis, Ascochyta clinopodiicola, Didymella pomorum, Didymosphaeria variabile, Neocosmospora piperis and Neocucurbitaria cava.</title>
        <authorList>
            <person name="Hill R."/>
        </authorList>
    </citation>
    <scope>NUCLEOTIDE SEQUENCE</scope>
    <source>
        <strain evidence="3">IMI 356814</strain>
    </source>
</reference>
<dbReference type="EMBL" id="JAPEUY010000001">
    <property type="protein sequence ID" value="KAJ4378128.1"/>
    <property type="molecule type" value="Genomic_DNA"/>
</dbReference>
<evidence type="ECO:0000256" key="1">
    <source>
        <dbReference type="SAM" id="MobiDB-lite"/>
    </source>
</evidence>
<feature type="compositionally biased region" description="Basic and acidic residues" evidence="1">
    <location>
        <begin position="131"/>
        <end position="148"/>
    </location>
</feature>
<accession>A0A9W9CSH0</accession>
<feature type="region of interest" description="Disordered" evidence="1">
    <location>
        <begin position="174"/>
        <end position="203"/>
    </location>
</feature>
<name>A0A9W9CSH0_9PLEO</name>
<dbReference type="InterPro" id="IPR013087">
    <property type="entry name" value="Znf_C2H2_type"/>
</dbReference>
<gene>
    <name evidence="3" type="ORF">N0V83_000961</name>
</gene>
<organism evidence="3 4">
    <name type="scientific">Neocucurbitaria cava</name>
    <dbReference type="NCBI Taxonomy" id="798079"/>
    <lineage>
        <taxon>Eukaryota</taxon>
        <taxon>Fungi</taxon>
        <taxon>Dikarya</taxon>
        <taxon>Ascomycota</taxon>
        <taxon>Pezizomycotina</taxon>
        <taxon>Dothideomycetes</taxon>
        <taxon>Pleosporomycetidae</taxon>
        <taxon>Pleosporales</taxon>
        <taxon>Pleosporineae</taxon>
        <taxon>Cucurbitariaceae</taxon>
        <taxon>Neocucurbitaria</taxon>
    </lineage>
</organism>
<feature type="domain" description="C2H2-type" evidence="2">
    <location>
        <begin position="18"/>
        <end position="40"/>
    </location>
</feature>
<dbReference type="SUPFAM" id="SSF57667">
    <property type="entry name" value="beta-beta-alpha zinc fingers"/>
    <property type="match status" value="1"/>
</dbReference>
<proteinExistence type="predicted"/>
<dbReference type="AlphaFoldDB" id="A0A9W9CSH0"/>
<dbReference type="PROSITE" id="PS00028">
    <property type="entry name" value="ZINC_FINGER_C2H2_1"/>
    <property type="match status" value="1"/>
</dbReference>
<evidence type="ECO:0000313" key="3">
    <source>
        <dbReference type="EMBL" id="KAJ4378128.1"/>
    </source>
</evidence>
<dbReference type="Proteomes" id="UP001140560">
    <property type="component" value="Unassembled WGS sequence"/>
</dbReference>
<feature type="region of interest" description="Disordered" evidence="1">
    <location>
        <begin position="118"/>
        <end position="148"/>
    </location>
</feature>
<comment type="caution">
    <text evidence="3">The sequence shown here is derived from an EMBL/GenBank/DDBJ whole genome shotgun (WGS) entry which is preliminary data.</text>
</comment>
<protein>
    <recommendedName>
        <fullName evidence="2">C2H2-type domain-containing protein</fullName>
    </recommendedName>
</protein>
<evidence type="ECO:0000259" key="2">
    <source>
        <dbReference type="PROSITE" id="PS00028"/>
    </source>
</evidence>
<evidence type="ECO:0000313" key="4">
    <source>
        <dbReference type="Proteomes" id="UP001140560"/>
    </source>
</evidence>
<sequence length="203" mass="22304">MPPQRTKPNPAAIKIFNCKTCDKGYARQIEYENHLSSYDHNHRQRMIDMKKTTDDYDKTSAKPKQGLEMRRIDVQAASKMPGVGFKKLGGASLASGPALASGPMFRKIGKAATAEVKKEDGAAKGDGVPTKSEEKTPGALAEAEKPVEVKKDEDIVMEDAVEDEAITWEEYDFTKPTGCDHANCPGRKTDGIWDDEKENVDTA</sequence>
<dbReference type="OrthoDB" id="4822at2759"/>
<keyword evidence="4" id="KW-1185">Reference proteome</keyword>
<dbReference type="PANTHER" id="PTHR47251:SF1">
    <property type="entry name" value="FINGER DOMAIN PROTEIN, PUTATIVE (AFU_ORTHOLOGUE AFUA_3G04180)-RELATED"/>
    <property type="match status" value="1"/>
</dbReference>
<dbReference type="PANTHER" id="PTHR47251">
    <property type="entry name" value="FINGER DOMAIN PROTEIN, PUTATIVE (AFU_ORTHOLOGUE AFUA_3G04180)-RELATED"/>
    <property type="match status" value="1"/>
</dbReference>
<dbReference type="InterPro" id="IPR036236">
    <property type="entry name" value="Znf_C2H2_sf"/>
</dbReference>
<feature type="compositionally biased region" description="Acidic residues" evidence="1">
    <location>
        <begin position="192"/>
        <end position="203"/>
    </location>
</feature>